<evidence type="ECO:0000256" key="17">
    <source>
        <dbReference type="ARBA" id="ARBA00023180"/>
    </source>
</evidence>
<keyword evidence="8 19" id="KW-0812">Transmembrane</keyword>
<evidence type="ECO:0000256" key="5">
    <source>
        <dbReference type="ARBA" id="ARBA00009919"/>
    </source>
</evidence>
<evidence type="ECO:0000256" key="11">
    <source>
        <dbReference type="ARBA" id="ARBA00022787"/>
    </source>
</evidence>
<keyword evidence="11" id="KW-1000">Mitochondrion outer membrane</keyword>
<comment type="function">
    <text evidence="18">Catalyzes the ATP-dependent dehydration of threonylcarbamoyladenosine at position 37 (t(6)A37) to form cyclic t(6)A37 (ct(6)A37) in tRNAs that read codons beginning with adenine.</text>
</comment>
<evidence type="ECO:0000256" key="18">
    <source>
        <dbReference type="ARBA" id="ARBA00060084"/>
    </source>
</evidence>
<organism evidence="22 23">
    <name type="scientific">Salix brachista</name>
    <dbReference type="NCBI Taxonomy" id="2182728"/>
    <lineage>
        <taxon>Eukaryota</taxon>
        <taxon>Viridiplantae</taxon>
        <taxon>Streptophyta</taxon>
        <taxon>Embryophyta</taxon>
        <taxon>Tracheophyta</taxon>
        <taxon>Spermatophyta</taxon>
        <taxon>Magnoliopsida</taxon>
        <taxon>eudicotyledons</taxon>
        <taxon>Gunneridae</taxon>
        <taxon>Pentapetalae</taxon>
        <taxon>rosids</taxon>
        <taxon>fabids</taxon>
        <taxon>Malpighiales</taxon>
        <taxon>Salicaceae</taxon>
        <taxon>Saliceae</taxon>
        <taxon>Salix</taxon>
    </lineage>
</organism>
<protein>
    <recommendedName>
        <fullName evidence="6">Nicastrin</fullName>
    </recommendedName>
</protein>
<keyword evidence="7" id="KW-0436">Ligase</keyword>
<feature type="domain" description="THIF-type NAD/FAD binding fold" evidence="20">
    <location>
        <begin position="101"/>
        <end position="357"/>
    </location>
</feature>
<feature type="domain" description="Nicastrin small lobe" evidence="21">
    <location>
        <begin position="595"/>
        <end position="666"/>
    </location>
</feature>
<comment type="similarity">
    <text evidence="5">Belongs to the HesA/MoeB/ThiF family.</text>
</comment>
<dbReference type="InterPro" id="IPR041084">
    <property type="entry name" value="Ncstrn_small"/>
</dbReference>
<evidence type="ECO:0000256" key="14">
    <source>
        <dbReference type="ARBA" id="ARBA00022989"/>
    </source>
</evidence>
<evidence type="ECO:0000256" key="3">
    <source>
        <dbReference type="ARBA" id="ARBA00004479"/>
    </source>
</evidence>
<comment type="subcellular location">
    <subcellularLocation>
        <location evidence="3">Membrane</location>
        <topology evidence="3">Single-pass type I membrane protein</topology>
    </subcellularLocation>
    <subcellularLocation>
        <location evidence="1">Mitochondrion membrane</location>
        <topology evidence="1">Multi-pass membrane protein</topology>
    </subcellularLocation>
    <subcellularLocation>
        <location evidence="2">Mitochondrion outer membrane</location>
    </subcellularLocation>
</comment>
<dbReference type="GO" id="GO:0008641">
    <property type="term" value="F:ubiquitin-like modifier activating enzyme activity"/>
    <property type="evidence" value="ECO:0007669"/>
    <property type="project" value="InterPro"/>
</dbReference>
<dbReference type="GO" id="GO:0016485">
    <property type="term" value="P:protein processing"/>
    <property type="evidence" value="ECO:0007669"/>
    <property type="project" value="InterPro"/>
</dbReference>
<comment type="similarity">
    <text evidence="4">Belongs to the nicastrin family.</text>
</comment>
<dbReference type="SUPFAM" id="SSF69572">
    <property type="entry name" value="Activating enzymes of the ubiquitin-like proteins"/>
    <property type="match status" value="1"/>
</dbReference>
<dbReference type="InterPro" id="IPR000594">
    <property type="entry name" value="ThiF_NAD_FAD-bd"/>
</dbReference>
<dbReference type="GO" id="GO:0007219">
    <property type="term" value="P:Notch signaling pathway"/>
    <property type="evidence" value="ECO:0007669"/>
    <property type="project" value="UniProtKB-KW"/>
</dbReference>
<evidence type="ECO:0000256" key="8">
    <source>
        <dbReference type="ARBA" id="ARBA00022692"/>
    </source>
</evidence>
<dbReference type="SUPFAM" id="SSF53187">
    <property type="entry name" value="Zn-dependent exopeptidases"/>
    <property type="match status" value="1"/>
</dbReference>
<evidence type="ECO:0000256" key="19">
    <source>
        <dbReference type="SAM" id="Phobius"/>
    </source>
</evidence>
<evidence type="ECO:0000256" key="2">
    <source>
        <dbReference type="ARBA" id="ARBA00004294"/>
    </source>
</evidence>
<dbReference type="GO" id="GO:0005741">
    <property type="term" value="C:mitochondrial outer membrane"/>
    <property type="evidence" value="ECO:0007669"/>
    <property type="project" value="UniProtKB-SubCell"/>
</dbReference>
<sequence>MEERLKYLTLVGAGALLGSVSTLFLLKLLPRQFESFVVIDLLRLCYYRSIIKECSKSVGEMNAGEGVVSEMSVRSVADVDRTSGMPDSDLLADEIVSEQLTRNIQFFGFEAQQKVTSSYVVVIGLGGVGSHAASMLLRSGVGRLLLVDFDQVSVSSLNRHAVATRADVGIPKAECLKKHFSTIFPECHIEAKVLLYDASTEETILSGHPDFVLDCIDNIDTKVALLAACVRRGLRVLSATGAGARADPTRVRVADLRESTNDPLSRAVRYRLRKDHGIEGGIPVVFSLEKPKAKLLPFKGPSGEEENPSNYQVVPGFRVRIIPVLGTIPAIFGQVMASYVVTQLTGLNVQPEPIVNLDLDHYRVLHQRLIEHEETLFGTAMQVQVDVEEVMYVTKELWHGRSARDQFAKDVGRGMWRSVNELMLVRWDKEKPASVSNLILLKFKEADEHELRTLEEIKELEPEFYERVESALKRAEFDFGFSRRCNRGDAGRNQKVQMMRYNVALPGIDLPFFYREKNPMGLSKEVYGYDLGFPILSTKIHKLNLDMAINLPFLLPFLLLHFNSHFTLSFSGSVNSMESVPDLTKSMYVDFNGYPCVRLLNLTGEIGCSNPGRDKVVAPVVRYKNVNEVTKPSAVLVSLYEFLELFGSNVEYSGYFDANRMVSGILTTKVYPGYEVGLGKDICFCFRISNDSNFAKNIGGVLVEQGMDTQIKSKGFSPDQKFPGAEFAPYKTNNYEWNPIGAGMMWRAYSFPVFLLTEGGTQLVQEVAMNNEKKKNDYTEDVVEFDLVMQVLDSAPSTTKSGTHDSESCLQEQTCLPLGGYSVWSSLPPINNSSSNHSKPIILTVASMDSASFFRDKNLGAESPISGLIALLAAVDSLSRVNGLDDLSKQLVFSVFTGEAWGYLGSRRFLFELDLQSEAVSGLNSSLIETVIEIGSVGKGFSQGKNTFFAHTAAVSLATNETLDALKHARDSLELKNITVSSASTSNPGIPPSSLMAFLKKFARVLNCFHSLPCAYLIDDPCWACSILECYYVLIFSLQNPSTSGMVLEDFDTSFSDKFYHSHLDDMSNINSTAIVAAASLVARTLYILASDDKNLSSTVLDAINVNASLVEELMSCLLDCEPGLSCELVKSYIVPTNRCPNHYVGVILGEPSSNPYLGYVDDVSRFIWNFLADRTSSSMEDVRSDCSKECSSGVCIKAEADGKGVCAISTTRYVPAYSTRLNYESETWHVLPSDSSDPMGMVDPVWTESNWDTIRLQVYTAQNVAFDRLVLLAGIAITIMAYLAIVLTRAYIAKALKRD</sequence>
<dbReference type="InterPro" id="IPR035985">
    <property type="entry name" value="Ubiquitin-activating_enz"/>
</dbReference>
<dbReference type="FunFam" id="3.40.50.720:FF:000125">
    <property type="entry name" value="tRNA threonylcarbamoyladenosine dehydratase 2-like"/>
    <property type="match status" value="1"/>
</dbReference>
<evidence type="ECO:0000313" key="23">
    <source>
        <dbReference type="Proteomes" id="UP000326939"/>
    </source>
</evidence>
<accession>A0A5N5N0Q0</accession>
<evidence type="ECO:0000256" key="7">
    <source>
        <dbReference type="ARBA" id="ARBA00022598"/>
    </source>
</evidence>
<evidence type="ECO:0000256" key="9">
    <source>
        <dbReference type="ARBA" id="ARBA00022729"/>
    </source>
</evidence>
<feature type="domain" description="Nicastrin small lobe" evidence="21">
    <location>
        <begin position="693"/>
        <end position="790"/>
    </location>
</feature>
<dbReference type="Gene3D" id="3.40.50.720">
    <property type="entry name" value="NAD(P)-binding Rossmann-like Domain"/>
    <property type="match status" value="1"/>
</dbReference>
<comment type="caution">
    <text evidence="22">The sequence shown here is derived from an EMBL/GenBank/DDBJ whole genome shotgun (WGS) entry which is preliminary data.</text>
</comment>
<evidence type="ECO:0000256" key="13">
    <source>
        <dbReference type="ARBA" id="ARBA00022976"/>
    </source>
</evidence>
<keyword evidence="13" id="KW-0914">Notch signaling pathway</keyword>
<evidence type="ECO:0000256" key="10">
    <source>
        <dbReference type="ARBA" id="ARBA00022741"/>
    </source>
</evidence>
<dbReference type="Proteomes" id="UP000326939">
    <property type="component" value="Chromosome 4"/>
</dbReference>
<keyword evidence="12" id="KW-0067">ATP-binding</keyword>
<dbReference type="InterPro" id="IPR008710">
    <property type="entry name" value="Nicastrin"/>
</dbReference>
<evidence type="ECO:0000256" key="12">
    <source>
        <dbReference type="ARBA" id="ARBA00022840"/>
    </source>
</evidence>
<reference evidence="23" key="1">
    <citation type="journal article" date="2019" name="Gigascience">
        <title>De novo genome assembly of the endangered Acer yangbiense, a plant species with extremely small populations endemic to Yunnan Province, China.</title>
        <authorList>
            <person name="Yang J."/>
            <person name="Wariss H.M."/>
            <person name="Tao L."/>
            <person name="Zhang R."/>
            <person name="Yun Q."/>
            <person name="Hollingsworth P."/>
            <person name="Dao Z."/>
            <person name="Luo G."/>
            <person name="Guo H."/>
            <person name="Ma Y."/>
            <person name="Sun W."/>
        </authorList>
    </citation>
    <scope>NUCLEOTIDE SEQUENCE [LARGE SCALE GENOMIC DNA]</scope>
    <source>
        <strain evidence="23">cv. br00</strain>
    </source>
</reference>
<dbReference type="EMBL" id="VDCV01000004">
    <property type="protein sequence ID" value="KAB5560867.1"/>
    <property type="molecule type" value="Genomic_DNA"/>
</dbReference>
<dbReference type="Pfam" id="PF05450">
    <property type="entry name" value="Nicastrin"/>
    <property type="match status" value="2"/>
</dbReference>
<keyword evidence="9" id="KW-0732">Signal</keyword>
<evidence type="ECO:0000256" key="4">
    <source>
        <dbReference type="ARBA" id="ARBA00007717"/>
    </source>
</evidence>
<dbReference type="PANTHER" id="PTHR21092">
    <property type="entry name" value="NICASTRIN"/>
    <property type="match status" value="1"/>
</dbReference>
<evidence type="ECO:0000259" key="20">
    <source>
        <dbReference type="Pfam" id="PF00899"/>
    </source>
</evidence>
<keyword evidence="15" id="KW-0496">Mitochondrion</keyword>
<evidence type="ECO:0000256" key="16">
    <source>
        <dbReference type="ARBA" id="ARBA00023136"/>
    </source>
</evidence>
<evidence type="ECO:0000259" key="21">
    <source>
        <dbReference type="Pfam" id="PF18266"/>
    </source>
</evidence>
<evidence type="ECO:0000256" key="1">
    <source>
        <dbReference type="ARBA" id="ARBA00004225"/>
    </source>
</evidence>
<evidence type="ECO:0000313" key="22">
    <source>
        <dbReference type="EMBL" id="KAB5560867.1"/>
    </source>
</evidence>
<evidence type="ECO:0000256" key="6">
    <source>
        <dbReference type="ARBA" id="ARBA00015303"/>
    </source>
</evidence>
<feature type="transmembrane region" description="Helical" evidence="19">
    <location>
        <begin position="7"/>
        <end position="26"/>
    </location>
</feature>
<feature type="transmembrane region" description="Helical" evidence="19">
    <location>
        <begin position="1270"/>
        <end position="1293"/>
    </location>
</feature>
<dbReference type="GO" id="GO:0005886">
    <property type="term" value="C:plasma membrane"/>
    <property type="evidence" value="ECO:0007669"/>
    <property type="project" value="TreeGrafter"/>
</dbReference>
<keyword evidence="16 19" id="KW-0472">Membrane</keyword>
<keyword evidence="14 19" id="KW-1133">Transmembrane helix</keyword>
<proteinExistence type="inferred from homology"/>
<dbReference type="Gene3D" id="3.40.630.10">
    <property type="entry name" value="Zn peptidases"/>
    <property type="match status" value="1"/>
</dbReference>
<dbReference type="Pfam" id="PF00899">
    <property type="entry name" value="ThiF"/>
    <property type="match status" value="1"/>
</dbReference>
<evidence type="ECO:0000256" key="15">
    <source>
        <dbReference type="ARBA" id="ARBA00023128"/>
    </source>
</evidence>
<dbReference type="Pfam" id="PF18266">
    <property type="entry name" value="Ncstrn_small"/>
    <property type="match status" value="2"/>
</dbReference>
<dbReference type="GO" id="GO:0005524">
    <property type="term" value="F:ATP binding"/>
    <property type="evidence" value="ECO:0007669"/>
    <property type="project" value="UniProtKB-KW"/>
</dbReference>
<keyword evidence="17" id="KW-0325">Glycoprotein</keyword>
<keyword evidence="23" id="KW-1185">Reference proteome</keyword>
<name>A0A5N5N0Q0_9ROSI</name>
<dbReference type="CDD" id="cd00755">
    <property type="entry name" value="YgdL_like"/>
    <property type="match status" value="1"/>
</dbReference>
<gene>
    <name evidence="22" type="ORF">DKX38_005824</name>
</gene>
<keyword evidence="10" id="KW-0547">Nucleotide-binding</keyword>
<dbReference type="PANTHER" id="PTHR21092:SF0">
    <property type="entry name" value="NICASTRIN"/>
    <property type="match status" value="1"/>
</dbReference>